<evidence type="ECO:0000313" key="3">
    <source>
        <dbReference type="Ensembl" id="ENSOGAP00000009213.2"/>
    </source>
</evidence>
<dbReference type="Ensembl" id="ENSOGAT00000010302.2">
    <property type="protein sequence ID" value="ENSOGAP00000009213.2"/>
    <property type="gene ID" value="ENSOGAG00000010299.2"/>
</dbReference>
<reference evidence="4" key="1">
    <citation type="submission" date="2011-03" db="EMBL/GenBank/DDBJ databases">
        <title>Version 3 of the genome sequence of Otolemur garnettii (Bushbaby).</title>
        <authorList>
            <consortium name="The Broad Institute Genome Sequencing Platform"/>
            <person name="Di Palma F."/>
            <person name="Johnson J."/>
            <person name="Lander E.S."/>
            <person name="Lindblad-Toh K."/>
            <person name="Jaffe D.B."/>
            <person name="Gnerre S."/>
            <person name="MacCallum I."/>
            <person name="Przybylski D."/>
            <person name="Ribeiro F.J."/>
            <person name="Burton J.N."/>
            <person name="Walker B.J."/>
            <person name="Sharpe T."/>
            <person name="Hall G."/>
        </authorList>
    </citation>
    <scope>NUCLEOTIDE SEQUENCE [LARGE SCALE GENOMIC DNA]</scope>
</reference>
<dbReference type="InterPro" id="IPR002413">
    <property type="entry name" value="V5_allergen-like"/>
</dbReference>
<dbReference type="AlphaFoldDB" id="H0X2D6"/>
<accession>H0X2D6</accession>
<comment type="similarity">
    <text evidence="1">Belongs to the CRISP family.</text>
</comment>
<dbReference type="PRINTS" id="PR00838">
    <property type="entry name" value="V5ALLERGEN"/>
</dbReference>
<dbReference type="PANTHER" id="PTHR10334">
    <property type="entry name" value="CYSTEINE-RICH SECRETORY PROTEIN-RELATED"/>
    <property type="match status" value="1"/>
</dbReference>
<keyword evidence="4" id="KW-1185">Reference proteome</keyword>
<protein>
    <recommendedName>
        <fullName evidence="2">SCP domain-containing protein</fullName>
    </recommendedName>
</protein>
<dbReference type="SUPFAM" id="SSF55797">
    <property type="entry name" value="PR-1-like"/>
    <property type="match status" value="1"/>
</dbReference>
<dbReference type="eggNOG" id="KOG3017">
    <property type="taxonomic scope" value="Eukaryota"/>
</dbReference>
<dbReference type="GeneTree" id="ENSGT00940000162547"/>
<feature type="domain" description="SCP" evidence="2">
    <location>
        <begin position="32"/>
        <end position="171"/>
    </location>
</feature>
<dbReference type="HOGENOM" id="CLU_035730_2_4_1"/>
<name>H0X2D6_OTOGA</name>
<proteinExistence type="inferred from homology"/>
<reference evidence="3" key="2">
    <citation type="submission" date="2025-08" db="UniProtKB">
        <authorList>
            <consortium name="Ensembl"/>
        </authorList>
    </citation>
    <scope>IDENTIFICATION</scope>
</reference>
<dbReference type="InterPro" id="IPR014044">
    <property type="entry name" value="CAP_dom"/>
</dbReference>
<dbReference type="PROSITE" id="PS01009">
    <property type="entry name" value="CRISP_1"/>
    <property type="match status" value="1"/>
</dbReference>
<evidence type="ECO:0000313" key="4">
    <source>
        <dbReference type="Proteomes" id="UP000005225"/>
    </source>
</evidence>
<dbReference type="InterPro" id="IPR018244">
    <property type="entry name" value="Allrgn_V5/Tpx1_CS"/>
</dbReference>
<reference evidence="3" key="3">
    <citation type="submission" date="2025-09" db="UniProtKB">
        <authorList>
            <consortium name="Ensembl"/>
        </authorList>
    </citation>
    <scope>IDENTIFICATION</scope>
</reference>
<sequence length="173" mass="18771">WEKSAGFLLNNNISLFLMASKSSALPSITDTTFINECVDAHNSLRRQVSPPAADMKFMGWDKNLAKTASAWAHKCKIAHNDCLDVANGCHAGFAFVGENLWTGGEGGFSPHVAVNSWYNETAFYNFETLSCSKVCGHYTQVVWANTYKIGCAVAKCPNLGGSTVVFICNYGPT</sequence>
<dbReference type="STRING" id="30611.ENSOGAP00000009213"/>
<dbReference type="SMART" id="SM00198">
    <property type="entry name" value="SCP"/>
    <property type="match status" value="1"/>
</dbReference>
<dbReference type="OMA" id="ACKFEHN"/>
<dbReference type="EMBL" id="AAQR03017646">
    <property type="status" value="NOT_ANNOTATED_CDS"/>
    <property type="molecule type" value="Genomic_DNA"/>
</dbReference>
<dbReference type="InterPro" id="IPR001283">
    <property type="entry name" value="CRISP-related"/>
</dbReference>
<dbReference type="PRINTS" id="PR00837">
    <property type="entry name" value="V5TPXLIKE"/>
</dbReference>
<dbReference type="InParanoid" id="H0X2D6"/>
<dbReference type="GO" id="GO:0005576">
    <property type="term" value="C:extracellular region"/>
    <property type="evidence" value="ECO:0007669"/>
    <property type="project" value="InterPro"/>
</dbReference>
<dbReference type="Gene3D" id="3.40.33.10">
    <property type="entry name" value="CAP"/>
    <property type="match status" value="1"/>
</dbReference>
<dbReference type="InterPro" id="IPR035940">
    <property type="entry name" value="CAP_sf"/>
</dbReference>
<dbReference type="FunCoup" id="H0X2D6">
    <property type="interactions" value="2"/>
</dbReference>
<dbReference type="Proteomes" id="UP000005225">
    <property type="component" value="Unassembled WGS sequence"/>
</dbReference>
<evidence type="ECO:0000256" key="1">
    <source>
        <dbReference type="ARBA" id="ARBA00009923"/>
    </source>
</evidence>
<organism evidence="3 4">
    <name type="scientific">Otolemur garnettii</name>
    <name type="common">Small-eared galago</name>
    <name type="synonym">Garnett's greater bushbaby</name>
    <dbReference type="NCBI Taxonomy" id="30611"/>
    <lineage>
        <taxon>Eukaryota</taxon>
        <taxon>Metazoa</taxon>
        <taxon>Chordata</taxon>
        <taxon>Craniata</taxon>
        <taxon>Vertebrata</taxon>
        <taxon>Euteleostomi</taxon>
        <taxon>Mammalia</taxon>
        <taxon>Eutheria</taxon>
        <taxon>Euarchontoglires</taxon>
        <taxon>Primates</taxon>
        <taxon>Strepsirrhini</taxon>
        <taxon>Lorisiformes</taxon>
        <taxon>Galagidae</taxon>
        <taxon>Otolemur</taxon>
    </lineage>
</organism>
<dbReference type="Pfam" id="PF00188">
    <property type="entry name" value="CAP"/>
    <property type="match status" value="1"/>
</dbReference>
<evidence type="ECO:0000259" key="2">
    <source>
        <dbReference type="SMART" id="SM00198"/>
    </source>
</evidence>